<feature type="transmembrane region" description="Helical" evidence="13">
    <location>
        <begin position="262"/>
        <end position="281"/>
    </location>
</feature>
<evidence type="ECO:0000256" key="7">
    <source>
        <dbReference type="ARBA" id="ARBA00023004"/>
    </source>
</evidence>
<feature type="transmembrane region" description="Helical" evidence="13">
    <location>
        <begin position="175"/>
        <end position="195"/>
    </location>
</feature>
<evidence type="ECO:0000256" key="9">
    <source>
        <dbReference type="ARBA" id="ARBA00023136"/>
    </source>
</evidence>
<keyword evidence="6" id="KW-0560">Oxidoreductase</keyword>
<feature type="transmembrane region" description="Helical" evidence="13">
    <location>
        <begin position="116"/>
        <end position="133"/>
    </location>
</feature>
<reference evidence="15" key="1">
    <citation type="journal article" date="2019" name="Int. J. Syst. Evol. Microbiol.">
        <title>The Global Catalogue of Microorganisms (GCM) 10K type strain sequencing project: providing services to taxonomists for standard genome sequencing and annotation.</title>
        <authorList>
            <consortium name="The Broad Institute Genomics Platform"/>
            <consortium name="The Broad Institute Genome Sequencing Center for Infectious Disease"/>
            <person name="Wu L."/>
            <person name="Ma J."/>
        </authorList>
    </citation>
    <scope>NUCLEOTIDE SEQUENCE [LARGE SCALE GENOMIC DNA]</scope>
    <source>
        <strain evidence="15">JCM 17459</strain>
    </source>
</reference>
<name>A0ABP8EQX0_9MICO</name>
<feature type="transmembrane region" description="Helical" evidence="13">
    <location>
        <begin position="54"/>
        <end position="76"/>
    </location>
</feature>
<dbReference type="InterPro" id="IPR050450">
    <property type="entry name" value="COX15/CtaA_HemeA_synthase"/>
</dbReference>
<evidence type="ECO:0000256" key="12">
    <source>
        <dbReference type="SAM" id="MobiDB-lite"/>
    </source>
</evidence>
<feature type="transmembrane region" description="Helical" evidence="13">
    <location>
        <begin position="145"/>
        <end position="169"/>
    </location>
</feature>
<comment type="caution">
    <text evidence="14">The sequence shown here is derived from an EMBL/GenBank/DDBJ whole genome shotgun (WGS) entry which is preliminary data.</text>
</comment>
<feature type="region of interest" description="Disordered" evidence="12">
    <location>
        <begin position="356"/>
        <end position="376"/>
    </location>
</feature>
<evidence type="ECO:0000313" key="14">
    <source>
        <dbReference type="EMBL" id="GAA4286315.1"/>
    </source>
</evidence>
<evidence type="ECO:0000256" key="1">
    <source>
        <dbReference type="ARBA" id="ARBA00004141"/>
    </source>
</evidence>
<proteinExistence type="predicted"/>
<comment type="subcellular location">
    <subcellularLocation>
        <location evidence="1">Membrane</location>
        <topology evidence="1">Multi-pass membrane protein</topology>
    </subcellularLocation>
</comment>
<keyword evidence="5 13" id="KW-1133">Transmembrane helix</keyword>
<evidence type="ECO:0000256" key="13">
    <source>
        <dbReference type="SAM" id="Phobius"/>
    </source>
</evidence>
<protein>
    <submittedName>
        <fullName evidence="14">COX15/CtaA family protein</fullName>
    </submittedName>
</protein>
<keyword evidence="7" id="KW-0408">Iron</keyword>
<evidence type="ECO:0000256" key="3">
    <source>
        <dbReference type="ARBA" id="ARBA00022692"/>
    </source>
</evidence>
<evidence type="ECO:0000256" key="10">
    <source>
        <dbReference type="ARBA" id="ARBA00023157"/>
    </source>
</evidence>
<dbReference type="EMBL" id="BAABBA010000003">
    <property type="protein sequence ID" value="GAA4286315.1"/>
    <property type="molecule type" value="Genomic_DNA"/>
</dbReference>
<evidence type="ECO:0000256" key="6">
    <source>
        <dbReference type="ARBA" id="ARBA00023002"/>
    </source>
</evidence>
<organism evidence="14 15">
    <name type="scientific">Georgenia daeguensis</name>
    <dbReference type="NCBI Taxonomy" id="908355"/>
    <lineage>
        <taxon>Bacteria</taxon>
        <taxon>Bacillati</taxon>
        <taxon>Actinomycetota</taxon>
        <taxon>Actinomycetes</taxon>
        <taxon>Micrococcales</taxon>
        <taxon>Bogoriellaceae</taxon>
        <taxon>Georgenia</taxon>
    </lineage>
</organism>
<feature type="region of interest" description="Disordered" evidence="12">
    <location>
        <begin position="1"/>
        <end position="45"/>
    </location>
</feature>
<evidence type="ECO:0000256" key="11">
    <source>
        <dbReference type="ARBA" id="ARBA00023444"/>
    </source>
</evidence>
<dbReference type="Proteomes" id="UP001499841">
    <property type="component" value="Unassembled WGS sequence"/>
</dbReference>
<gene>
    <name evidence="14" type="ORF">GCM10022262_06740</name>
</gene>
<dbReference type="InterPro" id="IPR003780">
    <property type="entry name" value="COX15/CtaA_fam"/>
</dbReference>
<keyword evidence="4" id="KW-0479">Metal-binding</keyword>
<keyword evidence="3 13" id="KW-0812">Transmembrane</keyword>
<keyword evidence="9 13" id="KW-0472">Membrane</keyword>
<keyword evidence="2" id="KW-1003">Cell membrane</keyword>
<evidence type="ECO:0000256" key="2">
    <source>
        <dbReference type="ARBA" id="ARBA00022475"/>
    </source>
</evidence>
<evidence type="ECO:0000256" key="8">
    <source>
        <dbReference type="ARBA" id="ARBA00023133"/>
    </source>
</evidence>
<evidence type="ECO:0000256" key="5">
    <source>
        <dbReference type="ARBA" id="ARBA00022989"/>
    </source>
</evidence>
<dbReference type="PANTHER" id="PTHR35457:SF1">
    <property type="entry name" value="HEME A SYNTHASE"/>
    <property type="match status" value="1"/>
</dbReference>
<sequence>MARTTPPRPVRPRVPTYPGAVSTATDPTRRTGRPADPTAPVDRSTVDRSRVDRLTWVLAVANLVAQIGIIVTGGAVRLTGSGLGCSQWPMCEPGSFTPVFHEATSIHPYIEFGNRTLTGVLSVIAVALLWAVYRREPTASRPASLRRLAWLPLAGIALQAVIGGITVWYDLHPAIVGSHMLISLALVAISAYLLVRLRSADCPAAAVTPSSWRPLPWVLAAAAAAVVVLGTVVTGTGPHSGDEDEAFRYALDPLLVTRAHSASVWLFVGVIAVGAVLLVRRRDDVALAPARRAWRGLLAVTVLEAVIGYTQYFNGLPELLVGLHMLGAALVVVAATFACSALYSRREVATSELGTSALGPSELGTGEPPATAPSVG</sequence>
<feature type="transmembrane region" description="Helical" evidence="13">
    <location>
        <begin position="293"/>
        <end position="313"/>
    </location>
</feature>
<accession>A0ABP8EQX0</accession>
<feature type="transmembrane region" description="Helical" evidence="13">
    <location>
        <begin position="319"/>
        <end position="343"/>
    </location>
</feature>
<keyword evidence="10" id="KW-1015">Disulfide bond</keyword>
<keyword evidence="8" id="KW-0350">Heme biosynthesis</keyword>
<feature type="transmembrane region" description="Helical" evidence="13">
    <location>
        <begin position="215"/>
        <end position="233"/>
    </location>
</feature>
<evidence type="ECO:0000256" key="4">
    <source>
        <dbReference type="ARBA" id="ARBA00022723"/>
    </source>
</evidence>
<dbReference type="Pfam" id="PF02628">
    <property type="entry name" value="COX15-CtaA"/>
    <property type="match status" value="1"/>
</dbReference>
<evidence type="ECO:0000313" key="15">
    <source>
        <dbReference type="Proteomes" id="UP001499841"/>
    </source>
</evidence>
<dbReference type="PANTHER" id="PTHR35457">
    <property type="entry name" value="HEME A SYNTHASE"/>
    <property type="match status" value="1"/>
</dbReference>
<keyword evidence="15" id="KW-1185">Reference proteome</keyword>
<comment type="pathway">
    <text evidence="11">Porphyrin-containing compound metabolism.</text>
</comment>